<reference evidence="2 3" key="1">
    <citation type="submission" date="2019-07" db="EMBL/GenBank/DDBJ databases">
        <title>Genomics analysis of Aphanomyces spp. identifies a new class of oomycete effector associated with host adaptation.</title>
        <authorList>
            <person name="Gaulin E."/>
        </authorList>
    </citation>
    <scope>NUCLEOTIDE SEQUENCE [LARGE SCALE GENOMIC DNA]</scope>
    <source>
        <strain evidence="2 3">ATCC 201684</strain>
    </source>
</reference>
<dbReference type="EMBL" id="VJMJ01000052">
    <property type="protein sequence ID" value="KAF0740395.1"/>
    <property type="molecule type" value="Genomic_DNA"/>
</dbReference>
<organism evidence="2 3">
    <name type="scientific">Aphanomyces euteiches</name>
    <dbReference type="NCBI Taxonomy" id="100861"/>
    <lineage>
        <taxon>Eukaryota</taxon>
        <taxon>Sar</taxon>
        <taxon>Stramenopiles</taxon>
        <taxon>Oomycota</taxon>
        <taxon>Saprolegniomycetes</taxon>
        <taxon>Saprolegniales</taxon>
        <taxon>Verrucalvaceae</taxon>
        <taxon>Aphanomyces</taxon>
    </lineage>
</organism>
<accession>A0A6G0XJ59</accession>
<feature type="region of interest" description="Disordered" evidence="1">
    <location>
        <begin position="1"/>
        <end position="21"/>
    </location>
</feature>
<evidence type="ECO:0000313" key="3">
    <source>
        <dbReference type="Proteomes" id="UP000481153"/>
    </source>
</evidence>
<keyword evidence="3" id="KW-1185">Reference proteome</keyword>
<dbReference type="AlphaFoldDB" id="A0A6G0XJ59"/>
<sequence length="96" mass="10510">MHPFVKPMTTTPPTSSSSFVSESRHLQASWNSFDENDVAFPSLAFAIGGEYDDDDDSTLQAQPGDVEAPMDRFYRLSLPILMTTIPLLISAVTDAV</sequence>
<protein>
    <submittedName>
        <fullName evidence="2">Uncharacterized protein</fullName>
    </submittedName>
</protein>
<proteinExistence type="predicted"/>
<comment type="caution">
    <text evidence="2">The sequence shown here is derived from an EMBL/GenBank/DDBJ whole genome shotgun (WGS) entry which is preliminary data.</text>
</comment>
<evidence type="ECO:0000313" key="2">
    <source>
        <dbReference type="EMBL" id="KAF0740395.1"/>
    </source>
</evidence>
<name>A0A6G0XJ59_9STRA</name>
<dbReference type="Proteomes" id="UP000481153">
    <property type="component" value="Unassembled WGS sequence"/>
</dbReference>
<dbReference type="VEuPathDB" id="FungiDB:AeMF1_005173"/>
<gene>
    <name evidence="2" type="ORF">Ae201684_004132</name>
</gene>
<evidence type="ECO:0000256" key="1">
    <source>
        <dbReference type="SAM" id="MobiDB-lite"/>
    </source>
</evidence>
<feature type="compositionally biased region" description="Low complexity" evidence="1">
    <location>
        <begin position="9"/>
        <end position="18"/>
    </location>
</feature>